<accession>A0A9E7ZVF6</accession>
<evidence type="ECO:0000256" key="2">
    <source>
        <dbReference type="ARBA" id="ARBA00023315"/>
    </source>
</evidence>
<organism evidence="4">
    <name type="scientific">Bosea sp. NBC_00436</name>
    <dbReference type="NCBI Taxonomy" id="2969620"/>
    <lineage>
        <taxon>Bacteria</taxon>
        <taxon>Pseudomonadati</taxon>
        <taxon>Pseudomonadota</taxon>
        <taxon>Alphaproteobacteria</taxon>
        <taxon>Hyphomicrobiales</taxon>
        <taxon>Boseaceae</taxon>
        <taxon>Bosea</taxon>
    </lineage>
</organism>
<proteinExistence type="predicted"/>
<dbReference type="Gene3D" id="3.40.630.30">
    <property type="match status" value="1"/>
</dbReference>
<dbReference type="CDD" id="cd04301">
    <property type="entry name" value="NAT_SF"/>
    <property type="match status" value="1"/>
</dbReference>
<protein>
    <submittedName>
        <fullName evidence="4">GNAT family N-acetyltransferase</fullName>
    </submittedName>
</protein>
<gene>
    <name evidence="4" type="ORF">NWE54_03695</name>
</gene>
<name>A0A9E7ZVF6_9HYPH</name>
<dbReference type="EMBL" id="CP102774">
    <property type="protein sequence ID" value="UZF87902.1"/>
    <property type="molecule type" value="Genomic_DNA"/>
</dbReference>
<dbReference type="SUPFAM" id="SSF55729">
    <property type="entry name" value="Acyl-CoA N-acyltransferases (Nat)"/>
    <property type="match status" value="1"/>
</dbReference>
<reference evidence="4" key="1">
    <citation type="submission" date="2022-08" db="EMBL/GenBank/DDBJ databases">
        <title>Complete Genome Sequences of 2 Bosea sp. soil isolates.</title>
        <authorList>
            <person name="Alvarez Arevalo M."/>
            <person name="Sterndorff E.B."/>
            <person name="Faurdal D."/>
            <person name="Joergensen T.S."/>
            <person name="Weber T."/>
        </authorList>
    </citation>
    <scope>NUCLEOTIDE SEQUENCE</scope>
    <source>
        <strain evidence="4">NBC_00436</strain>
    </source>
</reference>
<evidence type="ECO:0000259" key="3">
    <source>
        <dbReference type="PROSITE" id="PS51186"/>
    </source>
</evidence>
<dbReference type="PROSITE" id="PS51186">
    <property type="entry name" value="GNAT"/>
    <property type="match status" value="1"/>
</dbReference>
<dbReference type="AlphaFoldDB" id="A0A9E7ZVF6"/>
<evidence type="ECO:0000256" key="1">
    <source>
        <dbReference type="ARBA" id="ARBA00022679"/>
    </source>
</evidence>
<dbReference type="InterPro" id="IPR050832">
    <property type="entry name" value="Bact_Acetyltransf"/>
</dbReference>
<dbReference type="Pfam" id="PF00583">
    <property type="entry name" value="Acetyltransf_1"/>
    <property type="match status" value="1"/>
</dbReference>
<keyword evidence="2" id="KW-0012">Acyltransferase</keyword>
<feature type="domain" description="N-acetyltransferase" evidence="3">
    <location>
        <begin position="4"/>
        <end position="158"/>
    </location>
</feature>
<dbReference type="InterPro" id="IPR000182">
    <property type="entry name" value="GNAT_dom"/>
</dbReference>
<sequence length="160" mass="16808">MSEIAIRLLQPADHEALAALMIEMQGHYSVPCPPLAEILGGLAALPAGVDILIAVKGEAVLGFASACNLYPGPGLKTGFFLKEIYVADAARGAGLGRKLMTALAELALERGHRRIDWTADADDAALLRFYDGLGAVPYPKKVFYRLTGDALTGLAGIEGS</sequence>
<dbReference type="InterPro" id="IPR016181">
    <property type="entry name" value="Acyl_CoA_acyltransferase"/>
</dbReference>
<keyword evidence="1" id="KW-0808">Transferase</keyword>
<dbReference type="GO" id="GO:0016747">
    <property type="term" value="F:acyltransferase activity, transferring groups other than amino-acyl groups"/>
    <property type="evidence" value="ECO:0007669"/>
    <property type="project" value="InterPro"/>
</dbReference>
<dbReference type="PANTHER" id="PTHR43877">
    <property type="entry name" value="AMINOALKYLPHOSPHONATE N-ACETYLTRANSFERASE-RELATED-RELATED"/>
    <property type="match status" value="1"/>
</dbReference>
<evidence type="ECO:0000313" key="4">
    <source>
        <dbReference type="EMBL" id="UZF87902.1"/>
    </source>
</evidence>
<dbReference type="PANTHER" id="PTHR43877:SF2">
    <property type="entry name" value="AMINOALKYLPHOSPHONATE N-ACETYLTRANSFERASE-RELATED"/>
    <property type="match status" value="1"/>
</dbReference>